<dbReference type="PROSITE" id="PS00211">
    <property type="entry name" value="ABC_TRANSPORTER_1"/>
    <property type="match status" value="1"/>
</dbReference>
<keyword evidence="8" id="KW-1278">Translocase</keyword>
<dbReference type="Pfam" id="PF00005">
    <property type="entry name" value="ABC_tran"/>
    <property type="match status" value="2"/>
</dbReference>
<accession>A0A3G3K365</accession>
<evidence type="ECO:0000256" key="2">
    <source>
        <dbReference type="ARBA" id="ARBA00022448"/>
    </source>
</evidence>
<name>A0A3G3K365_9BACL</name>
<dbReference type="GO" id="GO:0005524">
    <property type="term" value="F:ATP binding"/>
    <property type="evidence" value="ECO:0007669"/>
    <property type="project" value="UniProtKB-KW"/>
</dbReference>
<comment type="subcellular location">
    <subcellularLocation>
        <location evidence="1">Cell membrane</location>
        <topology evidence="1">Peripheral membrane protein</topology>
    </subcellularLocation>
</comment>
<dbReference type="GO" id="GO:0016887">
    <property type="term" value="F:ATP hydrolysis activity"/>
    <property type="evidence" value="ECO:0007669"/>
    <property type="project" value="InterPro"/>
</dbReference>
<evidence type="ECO:0000256" key="8">
    <source>
        <dbReference type="ARBA" id="ARBA00022967"/>
    </source>
</evidence>
<dbReference type="AlphaFoldDB" id="A0A3G3K365"/>
<keyword evidence="12" id="KW-1185">Reference proteome</keyword>
<dbReference type="InterPro" id="IPR027417">
    <property type="entry name" value="P-loop_NTPase"/>
</dbReference>
<evidence type="ECO:0000259" key="10">
    <source>
        <dbReference type="PROSITE" id="PS50893"/>
    </source>
</evidence>
<sequence>MNNVILELKGVSKKFGPAYANQNINVQLEQGEFHAIVGENGAGKSTLIKMLSGVHLPDEGEIIWKGKAVKLTSPHAAQSQGISTLFQEIQEIPALSVAENIFLGREPKSMGFMQWSDLFKEAEVLLRSLNIMIDPRTKMEDLRISERKMVEIARAVSIKAELIIMDEPSANLNEDELKILFDTIALLRRQNVTIVYISHRLREIFAMADRVTVLRDGKHIQTINIRDTNEAALVTSMIGRKLEEYYPAKTVESGDVLLDVKNLSLPDGELQNVSFQLRKREVVGLAGLAGSGQELVTKILFGLVKGFTGNIVLDGRSFVPHSPRQSMNAGISFVPEDRKTQGLFLNQSVKDNMSITALFKNFLTGGLINKSKELRKANSLIAQLSVRPQDPYKHVGNLSGGNQQKALIGRWLIDKYKILILEEPTRGVDVGAKMDIYQEINKLLEQDLAILMVSSELPELLGMCDRILVFSEGKMTAEFSRDEATEEKIMEYAFPR</sequence>
<keyword evidence="2" id="KW-0813">Transport</keyword>
<evidence type="ECO:0000256" key="3">
    <source>
        <dbReference type="ARBA" id="ARBA00022475"/>
    </source>
</evidence>
<dbReference type="PROSITE" id="PS50893">
    <property type="entry name" value="ABC_TRANSPORTER_2"/>
    <property type="match status" value="2"/>
</dbReference>
<keyword evidence="7 11" id="KW-0067">ATP-binding</keyword>
<dbReference type="InterPro" id="IPR050107">
    <property type="entry name" value="ABC_carbohydrate_import_ATPase"/>
</dbReference>
<dbReference type="EMBL" id="CP033433">
    <property type="protein sequence ID" value="AYQ74954.1"/>
    <property type="molecule type" value="Genomic_DNA"/>
</dbReference>
<evidence type="ECO:0000313" key="11">
    <source>
        <dbReference type="EMBL" id="AYQ74954.1"/>
    </source>
</evidence>
<feature type="domain" description="ABC transporter" evidence="10">
    <location>
        <begin position="6"/>
        <end position="241"/>
    </location>
</feature>
<feature type="domain" description="ABC transporter" evidence="10">
    <location>
        <begin position="251"/>
        <end position="495"/>
    </location>
</feature>
<evidence type="ECO:0000256" key="9">
    <source>
        <dbReference type="ARBA" id="ARBA00023136"/>
    </source>
</evidence>
<keyword evidence="4" id="KW-0762">Sugar transport</keyword>
<organism evidence="11 12">
    <name type="scientific">Cohnella candidum</name>
    <dbReference type="NCBI Taxonomy" id="2674991"/>
    <lineage>
        <taxon>Bacteria</taxon>
        <taxon>Bacillati</taxon>
        <taxon>Bacillota</taxon>
        <taxon>Bacilli</taxon>
        <taxon>Bacillales</taxon>
        <taxon>Paenibacillaceae</taxon>
        <taxon>Cohnella</taxon>
    </lineage>
</organism>
<keyword evidence="6" id="KW-0547">Nucleotide-binding</keyword>
<evidence type="ECO:0000256" key="4">
    <source>
        <dbReference type="ARBA" id="ARBA00022597"/>
    </source>
</evidence>
<dbReference type="KEGG" id="coh:EAV92_21800"/>
<keyword evidence="3" id="KW-1003">Cell membrane</keyword>
<dbReference type="CDD" id="cd03215">
    <property type="entry name" value="ABC_Carb_Monos_II"/>
    <property type="match status" value="1"/>
</dbReference>
<dbReference type="PANTHER" id="PTHR43790:SF3">
    <property type="entry name" value="D-ALLOSE IMPORT ATP-BINDING PROTEIN ALSA-RELATED"/>
    <property type="match status" value="1"/>
</dbReference>
<dbReference type="RefSeq" id="WP_123043034.1">
    <property type="nucleotide sequence ID" value="NZ_CP033433.1"/>
</dbReference>
<dbReference type="CDD" id="cd03216">
    <property type="entry name" value="ABC_Carb_Monos_I"/>
    <property type="match status" value="1"/>
</dbReference>
<dbReference type="InterPro" id="IPR017871">
    <property type="entry name" value="ABC_transporter-like_CS"/>
</dbReference>
<evidence type="ECO:0000256" key="5">
    <source>
        <dbReference type="ARBA" id="ARBA00022737"/>
    </source>
</evidence>
<keyword evidence="5" id="KW-0677">Repeat</keyword>
<protein>
    <submittedName>
        <fullName evidence="11">Sugar ABC transporter ATP-binding protein</fullName>
    </submittedName>
</protein>
<dbReference type="SUPFAM" id="SSF52540">
    <property type="entry name" value="P-loop containing nucleoside triphosphate hydrolases"/>
    <property type="match status" value="2"/>
</dbReference>
<proteinExistence type="predicted"/>
<evidence type="ECO:0000256" key="1">
    <source>
        <dbReference type="ARBA" id="ARBA00004202"/>
    </source>
</evidence>
<gene>
    <name evidence="11" type="ORF">EAV92_21800</name>
</gene>
<dbReference type="Proteomes" id="UP000269097">
    <property type="component" value="Chromosome"/>
</dbReference>
<evidence type="ECO:0000313" key="12">
    <source>
        <dbReference type="Proteomes" id="UP000269097"/>
    </source>
</evidence>
<dbReference type="FunFam" id="3.40.50.300:FF:000127">
    <property type="entry name" value="Ribose import ATP-binding protein RbsA"/>
    <property type="match status" value="1"/>
</dbReference>
<dbReference type="GO" id="GO:0005886">
    <property type="term" value="C:plasma membrane"/>
    <property type="evidence" value="ECO:0007669"/>
    <property type="project" value="UniProtKB-SubCell"/>
</dbReference>
<dbReference type="Gene3D" id="3.40.50.300">
    <property type="entry name" value="P-loop containing nucleotide triphosphate hydrolases"/>
    <property type="match status" value="2"/>
</dbReference>
<keyword evidence="9" id="KW-0472">Membrane</keyword>
<dbReference type="InterPro" id="IPR003439">
    <property type="entry name" value="ABC_transporter-like_ATP-bd"/>
</dbReference>
<evidence type="ECO:0000256" key="6">
    <source>
        <dbReference type="ARBA" id="ARBA00022741"/>
    </source>
</evidence>
<dbReference type="PANTHER" id="PTHR43790">
    <property type="entry name" value="CARBOHYDRATE TRANSPORT ATP-BINDING PROTEIN MG119-RELATED"/>
    <property type="match status" value="1"/>
</dbReference>
<evidence type="ECO:0000256" key="7">
    <source>
        <dbReference type="ARBA" id="ARBA00022840"/>
    </source>
</evidence>
<reference evidence="11 12" key="1">
    <citation type="submission" date="2018-10" db="EMBL/GenBank/DDBJ databases">
        <title>Genome Sequence of Cohnella sp.</title>
        <authorList>
            <person name="Srinivasan S."/>
            <person name="Kim M.K."/>
        </authorList>
    </citation>
    <scope>NUCLEOTIDE SEQUENCE [LARGE SCALE GENOMIC DNA]</scope>
    <source>
        <strain evidence="11 12">18JY8-7</strain>
    </source>
</reference>
<dbReference type="SMART" id="SM00382">
    <property type="entry name" value="AAA"/>
    <property type="match status" value="2"/>
</dbReference>
<dbReference type="InterPro" id="IPR003593">
    <property type="entry name" value="AAA+_ATPase"/>
</dbReference>